<organism evidence="7 8">
    <name type="scientific">Planococcus antarcticus DSM 14505</name>
    <dbReference type="NCBI Taxonomy" id="1185653"/>
    <lineage>
        <taxon>Bacteria</taxon>
        <taxon>Bacillati</taxon>
        <taxon>Bacillota</taxon>
        <taxon>Bacilli</taxon>
        <taxon>Bacillales</taxon>
        <taxon>Caryophanaceae</taxon>
        <taxon>Planococcus</taxon>
    </lineage>
</organism>
<dbReference type="AlphaFoldDB" id="A0AA87ILD6"/>
<evidence type="ECO:0000256" key="2">
    <source>
        <dbReference type="ARBA" id="ARBA00022759"/>
    </source>
</evidence>
<evidence type="ECO:0000313" key="7">
    <source>
        <dbReference type="EMBL" id="EIM06856.1"/>
    </source>
</evidence>
<dbReference type="EMBL" id="AJYB01000025">
    <property type="protein sequence ID" value="EIM06856.1"/>
    <property type="molecule type" value="Genomic_DNA"/>
</dbReference>
<keyword evidence="1" id="KW-0540">Nuclease</keyword>
<comment type="caution">
    <text evidence="7">The sequence shown here is derived from an EMBL/GenBank/DDBJ whole genome shotgun (WGS) entry which is preliminary data.</text>
</comment>
<evidence type="ECO:0000256" key="4">
    <source>
        <dbReference type="SAM" id="MobiDB-lite"/>
    </source>
</evidence>
<keyword evidence="3" id="KW-0378">Hydrolase</keyword>
<gene>
    <name evidence="7" type="ORF">A1A1_08574</name>
</gene>
<evidence type="ECO:0000256" key="5">
    <source>
        <dbReference type="SAM" id="SignalP"/>
    </source>
</evidence>
<dbReference type="SUPFAM" id="SSF50199">
    <property type="entry name" value="Staphylococcal nuclease"/>
    <property type="match status" value="1"/>
</dbReference>
<keyword evidence="5" id="KW-0732">Signal</keyword>
<dbReference type="PROSITE" id="PS51257">
    <property type="entry name" value="PROKAR_LIPOPROTEIN"/>
    <property type="match status" value="1"/>
</dbReference>
<dbReference type="Gene3D" id="2.40.50.90">
    <property type="match status" value="1"/>
</dbReference>
<feature type="signal peptide" evidence="5">
    <location>
        <begin position="1"/>
        <end position="28"/>
    </location>
</feature>
<feature type="domain" description="TNase-like" evidence="6">
    <location>
        <begin position="38"/>
        <end position="171"/>
    </location>
</feature>
<sequence>MKEMKAGIPMKLKLILLCLFFLSGCGISDSTDTSGTTDQIPVEVTQVIDGDTIKIIYEGEEVTVRYLLVDTPETNHPRLGEQPLGKKATEANKRLIESGDVSIEFDVGDRFDDYDRLLAYIYVDGESIQVQMLESGLARVAYVFPPNTRYLSDFEQAEQVAKENETGVWQYENYSTERGFDSEAYRQESAGNASPSNEEQANGDCDIKGNINRSGNKIYHLPSDSSYEQTNPEEWFCSEQKAKDAGFRGVGQ</sequence>
<dbReference type="SMART" id="SM00318">
    <property type="entry name" value="SNc"/>
    <property type="match status" value="1"/>
</dbReference>
<dbReference type="InterPro" id="IPR035437">
    <property type="entry name" value="SNase_OB-fold_sf"/>
</dbReference>
<dbReference type="Proteomes" id="UP000004725">
    <property type="component" value="Unassembled WGS sequence"/>
</dbReference>
<dbReference type="PANTHER" id="PTHR12302">
    <property type="entry name" value="EBNA2 BINDING PROTEIN P100"/>
    <property type="match status" value="1"/>
</dbReference>
<keyword evidence="2" id="KW-0255">Endonuclease</keyword>
<dbReference type="CDD" id="cd00175">
    <property type="entry name" value="SNc"/>
    <property type="match status" value="1"/>
</dbReference>
<dbReference type="GO" id="GO:0016787">
    <property type="term" value="F:hydrolase activity"/>
    <property type="evidence" value="ECO:0007669"/>
    <property type="project" value="UniProtKB-KW"/>
</dbReference>
<feature type="compositionally biased region" description="Polar residues" evidence="4">
    <location>
        <begin position="189"/>
        <end position="200"/>
    </location>
</feature>
<name>A0AA87ILD6_9BACL</name>
<dbReference type="PROSITE" id="PS50830">
    <property type="entry name" value="TNASE_3"/>
    <property type="match status" value="1"/>
</dbReference>
<evidence type="ECO:0000256" key="1">
    <source>
        <dbReference type="ARBA" id="ARBA00022722"/>
    </source>
</evidence>
<dbReference type="PANTHER" id="PTHR12302:SF3">
    <property type="entry name" value="SERINE_THREONINE-PROTEIN KINASE 31"/>
    <property type="match status" value="1"/>
</dbReference>
<protein>
    <submittedName>
        <fullName evidence="7">Micrococcal nuclease</fullName>
    </submittedName>
</protein>
<reference evidence="7 8" key="1">
    <citation type="journal article" date="2012" name="J. Bacteriol.">
        <title>Genome Sequence of the Antarctic Psychrophile Bacterium Planococcus antarcticus DSM 14505.</title>
        <authorList>
            <person name="Margolles A."/>
            <person name="Gueimonde M."/>
            <person name="Sanchez B."/>
        </authorList>
    </citation>
    <scope>NUCLEOTIDE SEQUENCE [LARGE SCALE GENOMIC DNA]</scope>
    <source>
        <strain evidence="7 8">DSM 14505</strain>
    </source>
</reference>
<evidence type="ECO:0000256" key="3">
    <source>
        <dbReference type="ARBA" id="ARBA00022801"/>
    </source>
</evidence>
<proteinExistence type="predicted"/>
<evidence type="ECO:0000259" key="6">
    <source>
        <dbReference type="PROSITE" id="PS50830"/>
    </source>
</evidence>
<accession>A0AA87ILD6</accession>
<dbReference type="GO" id="GO:0004519">
    <property type="term" value="F:endonuclease activity"/>
    <property type="evidence" value="ECO:0007669"/>
    <property type="project" value="UniProtKB-KW"/>
</dbReference>
<feature type="region of interest" description="Disordered" evidence="4">
    <location>
        <begin position="186"/>
        <end position="209"/>
    </location>
</feature>
<dbReference type="InterPro" id="IPR016071">
    <property type="entry name" value="Staphylococal_nuclease_OB-fold"/>
</dbReference>
<evidence type="ECO:0000313" key="8">
    <source>
        <dbReference type="Proteomes" id="UP000004725"/>
    </source>
</evidence>
<feature type="chain" id="PRO_5041703148" evidence="5">
    <location>
        <begin position="29"/>
        <end position="252"/>
    </location>
</feature>
<dbReference type="Pfam" id="PF00565">
    <property type="entry name" value="SNase"/>
    <property type="match status" value="1"/>
</dbReference>